<dbReference type="SUPFAM" id="SSF54862">
    <property type="entry name" value="4Fe-4S ferredoxins"/>
    <property type="match status" value="1"/>
</dbReference>
<reference evidence="3" key="1">
    <citation type="submission" date="2016-04" db="EMBL/GenBank/DDBJ databases">
        <title>Draft genome sequence of Paludibacter jiangxiensis strain NM7.</title>
        <authorList>
            <person name="Qiu Y."/>
            <person name="Matsuura N."/>
            <person name="Ohashi A."/>
            <person name="Tourlousse M.D."/>
            <person name="Sekiguchi Y."/>
        </authorList>
    </citation>
    <scope>NUCLEOTIDE SEQUENCE [LARGE SCALE GENOMIC DNA]</scope>
    <source>
        <strain evidence="3">NM7</strain>
    </source>
</reference>
<gene>
    <name evidence="2" type="ORF">PJIAN_3268</name>
</gene>
<evidence type="ECO:0000313" key="2">
    <source>
        <dbReference type="EMBL" id="GAT62956.1"/>
    </source>
</evidence>
<comment type="caution">
    <text evidence="2">The sequence shown here is derived from an EMBL/GenBank/DDBJ whole genome shotgun (WGS) entry which is preliminary data.</text>
</comment>
<evidence type="ECO:0000259" key="1">
    <source>
        <dbReference type="PROSITE" id="PS51379"/>
    </source>
</evidence>
<accession>A0A170ZS25</accession>
<dbReference type="Pfam" id="PF12837">
    <property type="entry name" value="Fer4_6"/>
    <property type="match status" value="1"/>
</dbReference>
<dbReference type="PROSITE" id="PS51379">
    <property type="entry name" value="4FE4S_FER_2"/>
    <property type="match status" value="2"/>
</dbReference>
<dbReference type="RefSeq" id="WP_068703726.1">
    <property type="nucleotide sequence ID" value="NZ_BDCR01000003.1"/>
</dbReference>
<dbReference type="AlphaFoldDB" id="A0A170ZS25"/>
<feature type="domain" description="4Fe-4S ferredoxin-type" evidence="1">
    <location>
        <begin position="34"/>
        <end position="63"/>
    </location>
</feature>
<dbReference type="EMBL" id="BDCR01000003">
    <property type="protein sequence ID" value="GAT62956.1"/>
    <property type="molecule type" value="Genomic_DNA"/>
</dbReference>
<dbReference type="PANTHER" id="PTHR42895">
    <property type="entry name" value="IRON-SULFUR CLUSTER-BINDING PROTEIN-RELATED"/>
    <property type="match status" value="1"/>
</dbReference>
<organism evidence="2 3">
    <name type="scientific">Paludibacter jiangxiensis</name>
    <dbReference type="NCBI Taxonomy" id="681398"/>
    <lineage>
        <taxon>Bacteria</taxon>
        <taxon>Pseudomonadati</taxon>
        <taxon>Bacteroidota</taxon>
        <taxon>Bacteroidia</taxon>
        <taxon>Bacteroidales</taxon>
        <taxon>Paludibacteraceae</taxon>
        <taxon>Paludibacter</taxon>
    </lineage>
</organism>
<feature type="domain" description="4Fe-4S ferredoxin-type" evidence="1">
    <location>
        <begin position="4"/>
        <end position="33"/>
    </location>
</feature>
<dbReference type="PANTHER" id="PTHR42895:SF1">
    <property type="entry name" value="IRON-SULFUR CLUSTER PROTEIN"/>
    <property type="match status" value="1"/>
</dbReference>
<name>A0A170ZS25_9BACT</name>
<reference evidence="3" key="2">
    <citation type="journal article" date="2017" name="Genome Announc.">
        <title>Draft genome sequence of Paludibacter jiangxiensis NM7(T), a propionate-producing fermentative bacterium.</title>
        <authorList>
            <person name="Qiu Y.-L."/>
            <person name="Tourlousse D.M."/>
            <person name="Matsuura N."/>
            <person name="Ohashi A."/>
            <person name="Sekiguchi Y."/>
        </authorList>
    </citation>
    <scope>NUCLEOTIDE SEQUENCE [LARGE SCALE GENOMIC DNA]</scope>
    <source>
        <strain evidence="3">NM7</strain>
    </source>
</reference>
<evidence type="ECO:0000313" key="3">
    <source>
        <dbReference type="Proteomes" id="UP000076586"/>
    </source>
</evidence>
<dbReference type="Proteomes" id="UP000076586">
    <property type="component" value="Unassembled WGS sequence"/>
</dbReference>
<dbReference type="InterPro" id="IPR052911">
    <property type="entry name" value="Corrinoid_activation_enz"/>
</dbReference>
<dbReference type="OrthoDB" id="9795268at2"/>
<dbReference type="Gene3D" id="3.30.70.20">
    <property type="match status" value="1"/>
</dbReference>
<dbReference type="STRING" id="681398.PJIAN_3268"/>
<keyword evidence="3" id="KW-1185">Reference proteome</keyword>
<protein>
    <submittedName>
        <fullName evidence="2">4Fe-4S binding domain-containing protein</fullName>
    </submittedName>
</protein>
<proteinExistence type="predicted"/>
<dbReference type="InterPro" id="IPR017896">
    <property type="entry name" value="4Fe4S_Fe-S-bd"/>
</dbReference>
<sequence>MKRTIIKIDEEKCNGCGQCVTGCHEGALQLIDGKARMVSELFCDGLGACIGECPVGAIELEEREAEPYSETAVMERIAPKGEKTILAHLRHLKEHGETGYLQEGIKYLQEHNIPVDLSSIRNKPTAAMMQAHGHHQGCPGSKSFTFAGTETKTTQGDTASQLRQWPVQLHLLNPHAGYFQGADVLLAADCAAFAAGNFHSAYLKNKVLAIACPKLDDGKDSYISKLTAMINESNINTLTVVRMEVPCCGGLTQLAQIALQQAERKVPLKEIILNVQGEQLTERWI</sequence>